<dbReference type="AlphaFoldDB" id="A0A1B0BUQ4"/>
<dbReference type="EnsemblMetazoa" id="GPPI041059-RA">
    <property type="protein sequence ID" value="GPPI041059-PA"/>
    <property type="gene ID" value="GPPI041059"/>
</dbReference>
<dbReference type="EMBL" id="JXJN01020861">
    <property type="status" value="NOT_ANNOTATED_CDS"/>
    <property type="molecule type" value="Genomic_DNA"/>
</dbReference>
<accession>A0A1B0BUQ4</accession>
<evidence type="ECO:0000313" key="2">
    <source>
        <dbReference type="Proteomes" id="UP000092460"/>
    </source>
</evidence>
<proteinExistence type="predicted"/>
<protein>
    <submittedName>
        <fullName evidence="1">Uncharacterized protein</fullName>
    </submittedName>
</protein>
<evidence type="ECO:0000313" key="1">
    <source>
        <dbReference type="EnsemblMetazoa" id="GPPI041059-PA"/>
    </source>
</evidence>
<dbReference type="VEuPathDB" id="VectorBase:GPPI041059"/>
<reference evidence="1" key="2">
    <citation type="submission" date="2020-05" db="UniProtKB">
        <authorList>
            <consortium name="EnsemblMetazoa"/>
        </authorList>
    </citation>
    <scope>IDENTIFICATION</scope>
    <source>
        <strain evidence="1">IAEA</strain>
    </source>
</reference>
<keyword evidence="2" id="KW-1185">Reference proteome</keyword>
<sequence length="98" mass="10760">MQALFGSTARLVRAPTASKALSKALSLIFNSSKETPLESSCIRFTKSLTRSIWCSVTVRRTFKANSALSSFLLEHCTASTPLADGWLRLPSVAERLIR</sequence>
<reference evidence="2" key="1">
    <citation type="submission" date="2015-01" db="EMBL/GenBank/DDBJ databases">
        <authorList>
            <person name="Aksoy S."/>
            <person name="Warren W."/>
            <person name="Wilson R.K."/>
        </authorList>
    </citation>
    <scope>NUCLEOTIDE SEQUENCE [LARGE SCALE GENOMIC DNA]</scope>
    <source>
        <strain evidence="2">IAEA</strain>
    </source>
</reference>
<dbReference type="Proteomes" id="UP000092460">
    <property type="component" value="Unassembled WGS sequence"/>
</dbReference>
<organism evidence="1 2">
    <name type="scientific">Glossina palpalis gambiensis</name>
    <dbReference type="NCBI Taxonomy" id="67801"/>
    <lineage>
        <taxon>Eukaryota</taxon>
        <taxon>Metazoa</taxon>
        <taxon>Ecdysozoa</taxon>
        <taxon>Arthropoda</taxon>
        <taxon>Hexapoda</taxon>
        <taxon>Insecta</taxon>
        <taxon>Pterygota</taxon>
        <taxon>Neoptera</taxon>
        <taxon>Endopterygota</taxon>
        <taxon>Diptera</taxon>
        <taxon>Brachycera</taxon>
        <taxon>Muscomorpha</taxon>
        <taxon>Hippoboscoidea</taxon>
        <taxon>Glossinidae</taxon>
        <taxon>Glossina</taxon>
    </lineage>
</organism>
<name>A0A1B0BUQ4_9MUSC</name>